<evidence type="ECO:0000256" key="3">
    <source>
        <dbReference type="ARBA" id="ARBA00022692"/>
    </source>
</evidence>
<sequence>MFTGTTAIFSGESDLWDWLPLLVLAVSMIIAYLNIIRLAHDQHSPTEPLAWARLAAFFSGLGIMLLCWIVPMDALGTAYLFTIHMSQHLLLSLIAAPLILLGLPACCWQQLLGQALHKRGFVLASNPFIASAIFNGNIWIWHAPPLYQAMMLYPGLHFLANLCYLLTGLLFWWPLLNPLEEGRMLRSLASKLAYLFFSDMPMMLLGAGLTFSHPLYELSMSAMGSHGMAHMAQSSIMIEGSDQQLGGLLMWVAGNLFFIVIACSIGLHWLLQQERKEQEAEKAR</sequence>
<name>A0A4P6JPF7_KTERU</name>
<keyword evidence="5 6" id="KW-0472">Membrane</keyword>
<comment type="subcellular location">
    <subcellularLocation>
        <location evidence="1">Cell membrane</location>
        <topology evidence="1">Multi-pass membrane protein</topology>
    </subcellularLocation>
</comment>
<dbReference type="InterPro" id="IPR019108">
    <property type="entry name" value="Caa3_assmbl_CtaG-rel"/>
</dbReference>
<dbReference type="Proteomes" id="UP000290365">
    <property type="component" value="Chromosome"/>
</dbReference>
<feature type="transmembrane region" description="Helical" evidence="6">
    <location>
        <begin position="120"/>
        <end position="140"/>
    </location>
</feature>
<evidence type="ECO:0000256" key="5">
    <source>
        <dbReference type="ARBA" id="ARBA00023136"/>
    </source>
</evidence>
<dbReference type="AlphaFoldDB" id="A0A4P6JPF7"/>
<keyword evidence="3 6" id="KW-0812">Transmembrane</keyword>
<feature type="transmembrane region" description="Helical" evidence="6">
    <location>
        <begin position="18"/>
        <end position="39"/>
    </location>
</feature>
<dbReference type="RefSeq" id="WP_129888084.1">
    <property type="nucleotide sequence ID" value="NZ_CP035758.1"/>
</dbReference>
<keyword evidence="8" id="KW-1185">Reference proteome</keyword>
<dbReference type="EMBL" id="CP035758">
    <property type="protein sequence ID" value="QBD77020.1"/>
    <property type="molecule type" value="Genomic_DNA"/>
</dbReference>
<evidence type="ECO:0000256" key="4">
    <source>
        <dbReference type="ARBA" id="ARBA00022989"/>
    </source>
</evidence>
<feature type="transmembrane region" description="Helical" evidence="6">
    <location>
        <begin position="51"/>
        <end position="71"/>
    </location>
</feature>
<accession>A0A4P6JPF7</accession>
<proteinExistence type="predicted"/>
<protein>
    <submittedName>
        <fullName evidence="7">Cytochrome c oxidase assembly protein</fullName>
    </submittedName>
</protein>
<evidence type="ECO:0000256" key="6">
    <source>
        <dbReference type="SAM" id="Phobius"/>
    </source>
</evidence>
<feature type="transmembrane region" description="Helical" evidence="6">
    <location>
        <begin position="194"/>
        <end position="216"/>
    </location>
</feature>
<evidence type="ECO:0000256" key="2">
    <source>
        <dbReference type="ARBA" id="ARBA00022475"/>
    </source>
</evidence>
<dbReference type="KEGG" id="kbs:EPA93_13800"/>
<evidence type="ECO:0000313" key="8">
    <source>
        <dbReference type="Proteomes" id="UP000290365"/>
    </source>
</evidence>
<feature type="transmembrane region" description="Helical" evidence="6">
    <location>
        <begin position="152"/>
        <end position="173"/>
    </location>
</feature>
<dbReference type="Pfam" id="PF09678">
    <property type="entry name" value="Caa3_CtaG"/>
    <property type="match status" value="1"/>
</dbReference>
<reference evidence="7 8" key="1">
    <citation type="submission" date="2019-01" db="EMBL/GenBank/DDBJ databases">
        <title>Ktedonosporobacter rubrisoli SCAWS-G2.</title>
        <authorList>
            <person name="Huang Y."/>
            <person name="Yan B."/>
        </authorList>
    </citation>
    <scope>NUCLEOTIDE SEQUENCE [LARGE SCALE GENOMIC DNA]</scope>
    <source>
        <strain evidence="7 8">SCAWS-G2</strain>
    </source>
</reference>
<evidence type="ECO:0000256" key="1">
    <source>
        <dbReference type="ARBA" id="ARBA00004651"/>
    </source>
</evidence>
<feature type="transmembrane region" description="Helical" evidence="6">
    <location>
        <begin position="91"/>
        <end position="108"/>
    </location>
</feature>
<evidence type="ECO:0000313" key="7">
    <source>
        <dbReference type="EMBL" id="QBD77020.1"/>
    </source>
</evidence>
<organism evidence="7 8">
    <name type="scientific">Ktedonosporobacter rubrisoli</name>
    <dbReference type="NCBI Taxonomy" id="2509675"/>
    <lineage>
        <taxon>Bacteria</taxon>
        <taxon>Bacillati</taxon>
        <taxon>Chloroflexota</taxon>
        <taxon>Ktedonobacteria</taxon>
        <taxon>Ktedonobacterales</taxon>
        <taxon>Ktedonosporobacteraceae</taxon>
        <taxon>Ktedonosporobacter</taxon>
    </lineage>
</organism>
<keyword evidence="4 6" id="KW-1133">Transmembrane helix</keyword>
<dbReference type="GO" id="GO:0005886">
    <property type="term" value="C:plasma membrane"/>
    <property type="evidence" value="ECO:0007669"/>
    <property type="project" value="UniProtKB-SubCell"/>
</dbReference>
<keyword evidence="2" id="KW-1003">Cell membrane</keyword>
<feature type="transmembrane region" description="Helical" evidence="6">
    <location>
        <begin position="248"/>
        <end position="271"/>
    </location>
</feature>
<gene>
    <name evidence="7" type="ORF">EPA93_13800</name>
</gene>
<dbReference type="OrthoDB" id="9808789at2"/>